<dbReference type="EMBL" id="CM042881">
    <property type="protein sequence ID" value="KAI4384291.1"/>
    <property type="molecule type" value="Genomic_DNA"/>
</dbReference>
<dbReference type="Proteomes" id="UP001057402">
    <property type="component" value="Chromosome 2"/>
</dbReference>
<proteinExistence type="predicted"/>
<comment type="caution">
    <text evidence="1">The sequence shown here is derived from an EMBL/GenBank/DDBJ whole genome shotgun (WGS) entry which is preliminary data.</text>
</comment>
<evidence type="ECO:0000313" key="1">
    <source>
        <dbReference type="EMBL" id="KAI4384291.1"/>
    </source>
</evidence>
<evidence type="ECO:0000313" key="2">
    <source>
        <dbReference type="Proteomes" id="UP001057402"/>
    </source>
</evidence>
<gene>
    <name evidence="1" type="ORF">MLD38_002466</name>
</gene>
<keyword evidence="2" id="KW-1185">Reference proteome</keyword>
<reference evidence="2" key="1">
    <citation type="journal article" date="2023" name="Front. Plant Sci.">
        <title>Chromosomal-level genome assembly of Melastoma candidum provides insights into trichome evolution.</title>
        <authorList>
            <person name="Zhong Y."/>
            <person name="Wu W."/>
            <person name="Sun C."/>
            <person name="Zou P."/>
            <person name="Liu Y."/>
            <person name="Dai S."/>
            <person name="Zhou R."/>
        </authorList>
    </citation>
    <scope>NUCLEOTIDE SEQUENCE [LARGE SCALE GENOMIC DNA]</scope>
</reference>
<protein>
    <submittedName>
        <fullName evidence="1">Uncharacterized protein</fullName>
    </submittedName>
</protein>
<organism evidence="1 2">
    <name type="scientific">Melastoma candidum</name>
    <dbReference type="NCBI Taxonomy" id="119954"/>
    <lineage>
        <taxon>Eukaryota</taxon>
        <taxon>Viridiplantae</taxon>
        <taxon>Streptophyta</taxon>
        <taxon>Embryophyta</taxon>
        <taxon>Tracheophyta</taxon>
        <taxon>Spermatophyta</taxon>
        <taxon>Magnoliopsida</taxon>
        <taxon>eudicotyledons</taxon>
        <taxon>Gunneridae</taxon>
        <taxon>Pentapetalae</taxon>
        <taxon>rosids</taxon>
        <taxon>malvids</taxon>
        <taxon>Myrtales</taxon>
        <taxon>Melastomataceae</taxon>
        <taxon>Melastomatoideae</taxon>
        <taxon>Melastomateae</taxon>
        <taxon>Melastoma</taxon>
    </lineage>
</organism>
<accession>A0ACB9S2H8</accession>
<name>A0ACB9S2H8_9MYRT</name>
<sequence length="157" mass="16835">MSFPLLQPPPPPPPPPQQQTITVYPNPVVTTHPPFTQSPSSHHSSGTFGTALLILAIIVVVSAVACCLGRLCNRGRDRRHDARPDTKKQEREDFKGGQRGNDGEFGFRRRDRGPSRPDNGHRNELRGETGGAPNAYDRDGGGVKSGGEGAEPSVPPA</sequence>